<dbReference type="AlphaFoldDB" id="A0A6C0DZ07"/>
<evidence type="ECO:0000313" key="1">
    <source>
        <dbReference type="EMBL" id="QHT21570.1"/>
    </source>
</evidence>
<sequence length="71" mass="8705">MFCCFSRPRYRHYSFECDFCLKYHIVIQNENDIYIEKYKKGTLVKTTLCDNYDEKLTRCYECVKILKIVNN</sequence>
<proteinExistence type="predicted"/>
<name>A0A6C0DZ07_9ZZZZ</name>
<reference evidence="1" key="1">
    <citation type="journal article" date="2020" name="Nature">
        <title>Giant virus diversity and host interactions through global metagenomics.</title>
        <authorList>
            <person name="Schulz F."/>
            <person name="Roux S."/>
            <person name="Paez-Espino D."/>
            <person name="Jungbluth S."/>
            <person name="Walsh D.A."/>
            <person name="Denef V.J."/>
            <person name="McMahon K.D."/>
            <person name="Konstantinidis K.T."/>
            <person name="Eloe-Fadrosh E.A."/>
            <person name="Kyrpides N.C."/>
            <person name="Woyke T."/>
        </authorList>
    </citation>
    <scope>NUCLEOTIDE SEQUENCE</scope>
    <source>
        <strain evidence="1">GVMAG-M-3300023179-103</strain>
    </source>
</reference>
<dbReference type="EMBL" id="MN739695">
    <property type="protein sequence ID" value="QHT21570.1"/>
    <property type="molecule type" value="Genomic_DNA"/>
</dbReference>
<protein>
    <submittedName>
        <fullName evidence="1">Uncharacterized protein</fullName>
    </submittedName>
</protein>
<organism evidence="1">
    <name type="scientific">viral metagenome</name>
    <dbReference type="NCBI Taxonomy" id="1070528"/>
    <lineage>
        <taxon>unclassified sequences</taxon>
        <taxon>metagenomes</taxon>
        <taxon>organismal metagenomes</taxon>
    </lineage>
</organism>
<accession>A0A6C0DZ07</accession>